<keyword evidence="1" id="KW-0472">Membrane</keyword>
<keyword evidence="1" id="KW-1133">Transmembrane helix</keyword>
<keyword evidence="1" id="KW-0812">Transmembrane</keyword>
<evidence type="ECO:0000313" key="3">
    <source>
        <dbReference type="EMBL" id="VHO01421.1"/>
    </source>
</evidence>
<dbReference type="Proteomes" id="UP000068137">
    <property type="component" value="Chromosome"/>
</dbReference>
<dbReference type="Proteomes" id="UP000324288">
    <property type="component" value="Chromosome"/>
</dbReference>
<sequence>MFTAMGMVTLLAYVLIAVSLGISHIASWPWLVLLAFAIWSQFMLFLFPMDDLTQEARTRTGKLHSIFALLGFILFYIFVIFVPLSASWAQSGWITSAVVLTHLGFWSMLLVAVIPALRCVVGLAERIYLIAVPYWFLAVAALWLATGY</sequence>
<evidence type="ECO:0000313" key="5">
    <source>
        <dbReference type="Proteomes" id="UP000324288"/>
    </source>
</evidence>
<reference evidence="2 4" key="1">
    <citation type="journal article" date="2015" name="Genome Announc.">
        <title>Complete Genome Sequences for Two Strains of a Novel Fastidious, Partially Acid-Fast, Gram-Positive Corynebacterineae Bacterium, Derived from Human Clinical Samples.</title>
        <authorList>
            <person name="Nicholson A.C."/>
            <person name="Bell M."/>
            <person name="Humrighouse B.W."/>
            <person name="McQuiston J.R."/>
        </authorList>
    </citation>
    <scope>NUCLEOTIDE SEQUENCE [LARGE SCALE GENOMIC DNA]</scope>
    <source>
        <strain evidence="2 4">X1698</strain>
    </source>
</reference>
<feature type="transmembrane region" description="Helical" evidence="1">
    <location>
        <begin position="31"/>
        <end position="47"/>
    </location>
</feature>
<feature type="transmembrane region" description="Helical" evidence="1">
    <location>
        <begin position="127"/>
        <end position="145"/>
    </location>
</feature>
<proteinExistence type="predicted"/>
<evidence type="ECO:0000313" key="2">
    <source>
        <dbReference type="EMBL" id="ALE19305.1"/>
    </source>
</evidence>
<evidence type="ECO:0000313" key="4">
    <source>
        <dbReference type="Proteomes" id="UP000068137"/>
    </source>
</evidence>
<accession>A0A0M5L3V9</accession>
<organism evidence="2 4">
    <name type="scientific">Lawsonella clevelandensis</name>
    <dbReference type="NCBI Taxonomy" id="1528099"/>
    <lineage>
        <taxon>Bacteria</taxon>
        <taxon>Bacillati</taxon>
        <taxon>Actinomycetota</taxon>
        <taxon>Actinomycetes</taxon>
        <taxon>Mycobacteriales</taxon>
        <taxon>Lawsonellaceae</taxon>
        <taxon>Lawsonella</taxon>
    </lineage>
</organism>
<dbReference type="KEGG" id="cbq:AL705_06805"/>
<gene>
    <name evidence="2" type="ORF">AL705_06805</name>
    <name evidence="3" type="ORF">LC603019_01349</name>
</gene>
<dbReference type="RefSeq" id="WP_053962367.1">
    <property type="nucleotide sequence ID" value="NZ_LR584267.1"/>
</dbReference>
<evidence type="ECO:0000256" key="1">
    <source>
        <dbReference type="SAM" id="Phobius"/>
    </source>
</evidence>
<name>A0A0M5L3V9_9ACTN</name>
<protein>
    <submittedName>
        <fullName evidence="2">Uncharacterized protein</fullName>
    </submittedName>
</protein>
<feature type="transmembrane region" description="Helical" evidence="1">
    <location>
        <begin position="67"/>
        <end position="86"/>
    </location>
</feature>
<keyword evidence="5" id="KW-1185">Reference proteome</keyword>
<dbReference type="AlphaFoldDB" id="A0A0M5L3V9"/>
<dbReference type="EMBL" id="LR584267">
    <property type="protein sequence ID" value="VHO01421.1"/>
    <property type="molecule type" value="Genomic_DNA"/>
</dbReference>
<dbReference type="EMBL" id="CP012390">
    <property type="protein sequence ID" value="ALE19305.1"/>
    <property type="molecule type" value="Genomic_DNA"/>
</dbReference>
<reference evidence="3 5" key="3">
    <citation type="submission" date="2019-04" db="EMBL/GenBank/DDBJ databases">
        <authorList>
            <person name="Seth-Smith MB H."/>
            <person name="Seth-Smith H."/>
        </authorList>
    </citation>
    <scope>NUCLEOTIDE SEQUENCE [LARGE SCALE GENOMIC DNA]</scope>
    <source>
        <strain evidence="3">USB-603019</strain>
    </source>
</reference>
<feature type="transmembrane region" description="Helical" evidence="1">
    <location>
        <begin position="92"/>
        <end position="115"/>
    </location>
</feature>
<reference evidence="2" key="2">
    <citation type="journal article" date="2016" name="Int. J. Syst. Evol. Microbiol.">
        <title>Lawsonella clevelandensis gen. nov., sp. nov., a new member of the suborder Corynebacterineae isolated from human abscesses.</title>
        <authorList>
            <person name="Bell M.E."/>
            <person name="Bernard K.A."/>
            <person name="Harrington S.M."/>
            <person name="Patel N.B."/>
            <person name="Tucker T.A."/>
            <person name="Metcalfe M.G."/>
            <person name="McQuiston J.R."/>
        </authorList>
    </citation>
    <scope>NUCLEOTIDE SEQUENCE</scope>
    <source>
        <strain evidence="2">X1698</strain>
    </source>
</reference>